<sequence>MPPLESSYSDTLTYPFLSFPPPPVYDLKSRPRAFHHKCLYRKRKAIPNTQLYQSDTLYHVDTVYQPTEKERDGGYYFSLSFASDN</sequence>
<name>A0A4Y1ZUL3_ARAVE</name>
<gene>
    <name evidence="1" type="ORF">AVEN_87740_1</name>
</gene>
<evidence type="ECO:0000313" key="1">
    <source>
        <dbReference type="EMBL" id="GBL69075.1"/>
    </source>
</evidence>
<reference evidence="1 2" key="1">
    <citation type="journal article" date="2019" name="Sci. Rep.">
        <title>Orb-weaving spider Araneus ventricosus genome elucidates the spidroin gene catalogue.</title>
        <authorList>
            <person name="Kono N."/>
            <person name="Nakamura H."/>
            <person name="Ohtoshi R."/>
            <person name="Moran D.A.P."/>
            <person name="Shinohara A."/>
            <person name="Yoshida Y."/>
            <person name="Fujiwara M."/>
            <person name="Mori M."/>
            <person name="Tomita M."/>
            <person name="Arakawa K."/>
        </authorList>
    </citation>
    <scope>NUCLEOTIDE SEQUENCE [LARGE SCALE GENOMIC DNA]</scope>
</reference>
<dbReference type="EMBL" id="BGPR01229228">
    <property type="protein sequence ID" value="GBL69075.1"/>
    <property type="molecule type" value="Genomic_DNA"/>
</dbReference>
<protein>
    <submittedName>
        <fullName evidence="1">Uncharacterized protein</fullName>
    </submittedName>
</protein>
<accession>A0A4Y1ZUL3</accession>
<proteinExistence type="predicted"/>
<dbReference type="Proteomes" id="UP000499080">
    <property type="component" value="Unassembled WGS sequence"/>
</dbReference>
<comment type="caution">
    <text evidence="1">The sequence shown here is derived from an EMBL/GenBank/DDBJ whole genome shotgun (WGS) entry which is preliminary data.</text>
</comment>
<organism evidence="1 2">
    <name type="scientific">Araneus ventricosus</name>
    <name type="common">Orbweaver spider</name>
    <name type="synonym">Epeira ventricosa</name>
    <dbReference type="NCBI Taxonomy" id="182803"/>
    <lineage>
        <taxon>Eukaryota</taxon>
        <taxon>Metazoa</taxon>
        <taxon>Ecdysozoa</taxon>
        <taxon>Arthropoda</taxon>
        <taxon>Chelicerata</taxon>
        <taxon>Arachnida</taxon>
        <taxon>Araneae</taxon>
        <taxon>Araneomorphae</taxon>
        <taxon>Entelegynae</taxon>
        <taxon>Araneoidea</taxon>
        <taxon>Araneidae</taxon>
        <taxon>Araneus</taxon>
    </lineage>
</organism>
<keyword evidence="2" id="KW-1185">Reference proteome</keyword>
<dbReference type="AlphaFoldDB" id="A0A4Y1ZUL3"/>
<evidence type="ECO:0000313" key="2">
    <source>
        <dbReference type="Proteomes" id="UP000499080"/>
    </source>
</evidence>